<keyword evidence="3" id="KW-1185">Reference proteome</keyword>
<dbReference type="Pfam" id="PF20138">
    <property type="entry name" value="DUF6528"/>
    <property type="match status" value="1"/>
</dbReference>
<evidence type="ECO:0000313" key="3">
    <source>
        <dbReference type="Proteomes" id="UP000676169"/>
    </source>
</evidence>
<dbReference type="RefSeq" id="WP_211630445.1">
    <property type="nucleotide sequence ID" value="NZ_CP073100.1"/>
</dbReference>
<dbReference type="Gene3D" id="2.130.10.10">
    <property type="entry name" value="YVTN repeat-like/Quinoprotein amine dehydrogenase"/>
    <property type="match status" value="1"/>
</dbReference>
<protein>
    <recommendedName>
        <fullName evidence="4">WD40 repeat domain-containing protein</fullName>
    </recommendedName>
</protein>
<dbReference type="Proteomes" id="UP000676169">
    <property type="component" value="Chromosome"/>
</dbReference>
<dbReference type="InterPro" id="IPR045383">
    <property type="entry name" value="DUF6528"/>
</dbReference>
<dbReference type="AlphaFoldDB" id="A0A975G8L2"/>
<feature type="signal peptide" evidence="1">
    <location>
        <begin position="1"/>
        <end position="17"/>
    </location>
</feature>
<evidence type="ECO:0000313" key="2">
    <source>
        <dbReference type="EMBL" id="QUE50305.1"/>
    </source>
</evidence>
<dbReference type="KEGG" id="lamb:KBB96_15695"/>
<proteinExistence type="predicted"/>
<evidence type="ECO:0008006" key="4">
    <source>
        <dbReference type="Google" id="ProtNLM"/>
    </source>
</evidence>
<keyword evidence="1" id="KW-0732">Signal</keyword>
<reference evidence="2" key="1">
    <citation type="submission" date="2021-04" db="EMBL/GenBank/DDBJ databases">
        <title>Luteolibacter sp. 32A isolated from the skin of an Anderson's salamander (Ambystoma andersonii).</title>
        <authorList>
            <person name="Spergser J."/>
            <person name="Busse H.-J."/>
        </authorList>
    </citation>
    <scope>NUCLEOTIDE SEQUENCE</scope>
    <source>
        <strain evidence="2">32A</strain>
    </source>
</reference>
<evidence type="ECO:0000256" key="1">
    <source>
        <dbReference type="SAM" id="SignalP"/>
    </source>
</evidence>
<gene>
    <name evidence="2" type="ORF">KBB96_15695</name>
</gene>
<dbReference type="EMBL" id="CP073100">
    <property type="protein sequence ID" value="QUE50305.1"/>
    <property type="molecule type" value="Genomic_DNA"/>
</dbReference>
<organism evidence="2 3">
    <name type="scientific">Luteolibacter ambystomatis</name>
    <dbReference type="NCBI Taxonomy" id="2824561"/>
    <lineage>
        <taxon>Bacteria</taxon>
        <taxon>Pseudomonadati</taxon>
        <taxon>Verrucomicrobiota</taxon>
        <taxon>Verrucomicrobiia</taxon>
        <taxon>Verrucomicrobiales</taxon>
        <taxon>Verrucomicrobiaceae</taxon>
        <taxon>Luteolibacter</taxon>
    </lineage>
</organism>
<name>A0A975G8L2_9BACT</name>
<dbReference type="SUPFAM" id="SSF69322">
    <property type="entry name" value="Tricorn protease domain 2"/>
    <property type="match status" value="1"/>
</dbReference>
<feature type="chain" id="PRO_5037859626" description="WD40 repeat domain-containing protein" evidence="1">
    <location>
        <begin position="18"/>
        <end position="288"/>
    </location>
</feature>
<accession>A0A975G8L2</accession>
<sequence>MKRLLLAFLALSWTATAAEKLVLCGWDEIFMIDPAAGTPAKIWSWKAKDHPEIPATLVKSFGTTDECKPLDGGKRLLVSSSGGGCALLELPGGKAVWSAKVANAHSIEWLPGDRILVASSVGGNKLVLFDLKHGDKVLWDTPLVSAHGLVWDEKRQRLFALGLTELRTYSLKDWDTETPSLVMEKTTPLPDDNGHDLRPVPGSADLVLTTAKHVWLFNRDESVIRPHPEWKDRIQVKCIDIHPGNGRVFMNQADGRNWWNESFELLNPDQKIRMEGEKLYKGRWLAEP</sequence>
<dbReference type="InterPro" id="IPR015943">
    <property type="entry name" value="WD40/YVTN_repeat-like_dom_sf"/>
</dbReference>